<keyword evidence="5" id="KW-0378">Hydrolase</keyword>
<dbReference type="InterPro" id="IPR001264">
    <property type="entry name" value="Glyco_trans_51"/>
</dbReference>
<dbReference type="EMBL" id="SOGT01000002">
    <property type="protein sequence ID" value="TFD28661.1"/>
    <property type="molecule type" value="Genomic_DNA"/>
</dbReference>
<dbReference type="Gene3D" id="3.40.710.10">
    <property type="entry name" value="DD-peptidase/beta-lactamase superfamily"/>
    <property type="match status" value="1"/>
</dbReference>
<evidence type="ECO:0000256" key="10">
    <source>
        <dbReference type="SAM" id="Phobius"/>
    </source>
</evidence>
<dbReference type="SUPFAM" id="SSF53955">
    <property type="entry name" value="Lysozyme-like"/>
    <property type="match status" value="1"/>
</dbReference>
<dbReference type="Proteomes" id="UP000298424">
    <property type="component" value="Unassembled WGS sequence"/>
</dbReference>
<feature type="domain" description="Glycosyl transferase family 51" evidence="12">
    <location>
        <begin position="153"/>
        <end position="353"/>
    </location>
</feature>
<comment type="catalytic activity">
    <reaction evidence="8">
        <text>[GlcNAc-(1-&gt;4)-Mur2Ac(oyl-L-Ala-gamma-D-Glu-L-Lys-D-Ala-D-Ala)](n)-di-trans,octa-cis-undecaprenyl diphosphate + beta-D-GlcNAc-(1-&gt;4)-Mur2Ac(oyl-L-Ala-gamma-D-Glu-L-Lys-D-Ala-D-Ala)-di-trans,octa-cis-undecaprenyl diphosphate = [GlcNAc-(1-&gt;4)-Mur2Ac(oyl-L-Ala-gamma-D-Glu-L-Lys-D-Ala-D-Ala)](n+1)-di-trans,octa-cis-undecaprenyl diphosphate + di-trans,octa-cis-undecaprenyl diphosphate + H(+)</text>
        <dbReference type="Rhea" id="RHEA:23708"/>
        <dbReference type="Rhea" id="RHEA-COMP:9602"/>
        <dbReference type="Rhea" id="RHEA-COMP:9603"/>
        <dbReference type="ChEBI" id="CHEBI:15378"/>
        <dbReference type="ChEBI" id="CHEBI:58405"/>
        <dbReference type="ChEBI" id="CHEBI:60033"/>
        <dbReference type="ChEBI" id="CHEBI:78435"/>
        <dbReference type="EC" id="2.4.99.28"/>
    </reaction>
</comment>
<evidence type="ECO:0000256" key="2">
    <source>
        <dbReference type="ARBA" id="ARBA00022670"/>
    </source>
</evidence>
<dbReference type="Gene3D" id="1.10.3810.10">
    <property type="entry name" value="Biosynthetic peptidoglycan transglycosylase-like"/>
    <property type="match status" value="1"/>
</dbReference>
<reference evidence="13 14" key="1">
    <citation type="submission" date="2019-03" db="EMBL/GenBank/DDBJ databases">
        <title>Genomics of glacier-inhabiting Cryobacterium strains.</title>
        <authorList>
            <person name="Liu Q."/>
            <person name="Xin Y.-H."/>
        </authorList>
    </citation>
    <scope>NUCLEOTIDE SEQUENCE [LARGE SCALE GENOMIC DNA]</scope>
    <source>
        <strain evidence="13 14">TMT1-1</strain>
    </source>
</reference>
<organism evidence="13 14">
    <name type="scientific">Cryobacterium lyxosi</name>
    <dbReference type="NCBI Taxonomy" id="1259228"/>
    <lineage>
        <taxon>Bacteria</taxon>
        <taxon>Bacillati</taxon>
        <taxon>Actinomycetota</taxon>
        <taxon>Actinomycetes</taxon>
        <taxon>Micrococcales</taxon>
        <taxon>Microbacteriaceae</taxon>
        <taxon>Cryobacterium</taxon>
    </lineage>
</organism>
<keyword evidence="10" id="KW-0472">Membrane</keyword>
<keyword evidence="3" id="KW-0328">Glycosyltransferase</keyword>
<dbReference type="GO" id="GO:0008955">
    <property type="term" value="F:peptidoglycan glycosyltransferase activity"/>
    <property type="evidence" value="ECO:0007669"/>
    <property type="project" value="UniProtKB-EC"/>
</dbReference>
<dbReference type="Pfam" id="PF00912">
    <property type="entry name" value="Transgly"/>
    <property type="match status" value="1"/>
</dbReference>
<dbReference type="GO" id="GO:0008658">
    <property type="term" value="F:penicillin binding"/>
    <property type="evidence" value="ECO:0007669"/>
    <property type="project" value="InterPro"/>
</dbReference>
<dbReference type="InterPro" id="IPR050396">
    <property type="entry name" value="Glycosyltr_51/Transpeptidase"/>
</dbReference>
<dbReference type="InterPro" id="IPR012338">
    <property type="entry name" value="Beta-lactam/transpept-like"/>
</dbReference>
<dbReference type="InterPro" id="IPR023346">
    <property type="entry name" value="Lysozyme-like_dom_sf"/>
</dbReference>
<dbReference type="GO" id="GO:0009002">
    <property type="term" value="F:serine-type D-Ala-D-Ala carboxypeptidase activity"/>
    <property type="evidence" value="ECO:0007669"/>
    <property type="project" value="UniProtKB-EC"/>
</dbReference>
<keyword evidence="4" id="KW-0808">Transferase</keyword>
<dbReference type="SUPFAM" id="SSF56601">
    <property type="entry name" value="beta-lactamase/transpeptidase-like"/>
    <property type="match status" value="1"/>
</dbReference>
<dbReference type="GO" id="GO:0009252">
    <property type="term" value="P:peptidoglycan biosynthetic process"/>
    <property type="evidence" value="ECO:0007669"/>
    <property type="project" value="TreeGrafter"/>
</dbReference>
<keyword evidence="10" id="KW-1133">Transmembrane helix</keyword>
<comment type="catalytic activity">
    <reaction evidence="7">
        <text>Preferential cleavage: (Ac)2-L-Lys-D-Ala-|-D-Ala. Also transpeptidation of peptidyl-alanyl moieties that are N-acyl substituents of D-alanine.</text>
        <dbReference type="EC" id="3.4.16.4"/>
    </reaction>
</comment>
<protein>
    <submittedName>
        <fullName evidence="13">Penicillin-binding protein</fullName>
    </submittedName>
</protein>
<evidence type="ECO:0000256" key="5">
    <source>
        <dbReference type="ARBA" id="ARBA00022801"/>
    </source>
</evidence>
<feature type="domain" description="Penicillin-binding protein transpeptidase" evidence="11">
    <location>
        <begin position="458"/>
        <end position="736"/>
    </location>
</feature>
<keyword evidence="2" id="KW-0645">Protease</keyword>
<evidence type="ECO:0000259" key="11">
    <source>
        <dbReference type="Pfam" id="PF00905"/>
    </source>
</evidence>
<keyword evidence="6" id="KW-0511">Multifunctional enzyme</keyword>
<evidence type="ECO:0000313" key="14">
    <source>
        <dbReference type="Proteomes" id="UP000298424"/>
    </source>
</evidence>
<dbReference type="InterPro" id="IPR001460">
    <property type="entry name" value="PCN-bd_Tpept"/>
</dbReference>
<feature type="transmembrane region" description="Helical" evidence="10">
    <location>
        <begin position="77"/>
        <end position="101"/>
    </location>
</feature>
<name>A0A4V6QI23_9MICO</name>
<evidence type="ECO:0000256" key="1">
    <source>
        <dbReference type="ARBA" id="ARBA00022645"/>
    </source>
</evidence>
<dbReference type="AlphaFoldDB" id="A0A4V6QI23"/>
<keyword evidence="1" id="KW-0121">Carboxypeptidase</keyword>
<evidence type="ECO:0000256" key="6">
    <source>
        <dbReference type="ARBA" id="ARBA00023268"/>
    </source>
</evidence>
<evidence type="ECO:0000256" key="8">
    <source>
        <dbReference type="ARBA" id="ARBA00049902"/>
    </source>
</evidence>
<dbReference type="PANTHER" id="PTHR32282:SF33">
    <property type="entry name" value="PEPTIDOGLYCAN GLYCOSYLTRANSFERASE"/>
    <property type="match status" value="1"/>
</dbReference>
<dbReference type="Pfam" id="PF00905">
    <property type="entry name" value="Transpeptidase"/>
    <property type="match status" value="1"/>
</dbReference>
<evidence type="ECO:0000313" key="13">
    <source>
        <dbReference type="EMBL" id="TFD28661.1"/>
    </source>
</evidence>
<proteinExistence type="predicted"/>
<keyword evidence="14" id="KW-1185">Reference proteome</keyword>
<evidence type="ECO:0000256" key="4">
    <source>
        <dbReference type="ARBA" id="ARBA00022679"/>
    </source>
</evidence>
<dbReference type="InterPro" id="IPR036950">
    <property type="entry name" value="PBP_transglycosylase"/>
</dbReference>
<dbReference type="GO" id="GO:0030288">
    <property type="term" value="C:outer membrane-bounded periplasmic space"/>
    <property type="evidence" value="ECO:0007669"/>
    <property type="project" value="TreeGrafter"/>
</dbReference>
<dbReference type="GO" id="GO:0006508">
    <property type="term" value="P:proteolysis"/>
    <property type="evidence" value="ECO:0007669"/>
    <property type="project" value="UniProtKB-KW"/>
</dbReference>
<accession>A0A4V6QI23</accession>
<evidence type="ECO:0000259" key="12">
    <source>
        <dbReference type="Pfam" id="PF00912"/>
    </source>
</evidence>
<sequence>MNETAQEDSAHDKQKSRSAVCMVFAVLARFYCQLDGASTWSCAVAHASHSRAQGMFSSVAVVPDSLATVSTKQRTTIGALGGLAGFIGLSVVAGVLVAAALTPAVAVSGIAVTNTINVFETLPEYLSIDQLSQKSNIWASTNREDPVGSRVLLASFYQQNRVEVAFDQISDYAKNAAISGEDPRFYEHGGIDLQGTSRAAIGLLAPGLGSGGGGSSITQQYVKNVLVQKCEELSDETELDVCYEAAITETVDRKLKEMRLAIGVEKNYEKDEILRGYLNIAGYGGTVYGIESAANYYFNTTAANLTLPQAASLVATVNNPVAYQLDRPDSETNGTANGYAANKERRDYILGEMLEYKNISQDEHDTAVASVIEPTITAPSTGCQTAGANAYFCDYVTKVLLNNEIFGADAETRLAAFRQGGYDVYTSIDLELQDAAVKTLAENVPQTYAGWDVGAVVTSVEVGTGRVLTMAQNKEYSQDPLLASSGTKYTGINYNTDQNYGGSLGFQPGSTYKVFTLAEWLKEGHSLNERVDSRRKANWGNFQDSCLGRQNWDHDTPPFNPRNDANESGTNYSALQSTLGSINTGFIGMAKKLDLCGIRKTAEAFGIHRADGNALQQGASSVLGTNEIAPLSMAVAFAGIANNGETHSAVAIDKIIGSDGVELPIPASKVTQSVKPEVVARMIYAMQRVMTGGTATASNRSTFPKVPMIGKTGTTDASEDTWMTGASTKVATVAGVVNVSGIARSQRNTFFSGLQAATARHRMWPDVMSVANTKYGGDNFAKPTKPIRLGGRAAVG</sequence>
<evidence type="ECO:0000256" key="9">
    <source>
        <dbReference type="SAM" id="MobiDB-lite"/>
    </source>
</evidence>
<gene>
    <name evidence="13" type="ORF">E3T27_01860</name>
</gene>
<evidence type="ECO:0000256" key="3">
    <source>
        <dbReference type="ARBA" id="ARBA00022676"/>
    </source>
</evidence>
<evidence type="ECO:0000256" key="7">
    <source>
        <dbReference type="ARBA" id="ARBA00034000"/>
    </source>
</evidence>
<keyword evidence="10" id="KW-0812">Transmembrane</keyword>
<feature type="region of interest" description="Disordered" evidence="9">
    <location>
        <begin position="549"/>
        <end position="570"/>
    </location>
</feature>
<comment type="caution">
    <text evidence="13">The sequence shown here is derived from an EMBL/GenBank/DDBJ whole genome shotgun (WGS) entry which is preliminary data.</text>
</comment>
<dbReference type="PANTHER" id="PTHR32282">
    <property type="entry name" value="BINDING PROTEIN TRANSPEPTIDASE, PUTATIVE-RELATED"/>
    <property type="match status" value="1"/>
</dbReference>